<sequence>MSDAAFATLDQIPGVNQVGAATDAALGYLIGQGSQAPTFGARYQQNLQANLARLNSIPAALRVPAGMVGNTAAAITGGGVIGVGADALASAIPAVAPTLNALSSLPSILRFAGAGAAQGAVQGASDAPTNAGILPGAAEGAGLGAVAGAVLPAVGQAVGGGARMAANYVRPFLGHTNALTDAAGNAMLRQNGQPIMATAGQIQMAGRHLVDSADDPDAVRASLAGGANEIVPGSTPTTFQQTGDMGLGGVERAVATRNRGVFNKAIANQNSARLASLGSFQGTGDPSQVRDLVRAHLDAIDKTVSDLQGQAPGASARVAQAGEGRVATARGQANQAASAIGGRDTPEAYGAAMRARPDAAEQAAREQESALWDAVDPEGKLVMDVTPIRKEARAITGEQTKSAKPFSSAENQIYGAASSYRAGEPFKEVSDLRQNINDAISRELEHGRTPGYARLSRFKAVLDHAIDSAVERHAQREALAVAEGRMRPGDTMAARLQEKNDGWAAGTANSSGGQGQDSRSAFTEPSRSRGADGLSGLGGTGSSSGRRPGNAGGNPGLAAGSANQRPGPSLLAFLTQRGGVTDPGGDLAAMDAGPQRVGLLRRTGGQSLDYAREAAVEAGYLRPGASTNDLLEAIRSELAGRKVYPPEQQAGLDLASNTEREAARQSDAMMGAREDVRMAADNAGVRLAPAETDHATDLVMRGMDPHDAVDHAVRYGDQAALTRDTSLQQMGPAGVRPEAEQGLLTMPEPPAGHDGGPRVNFDEDAASRLRAAVDFSNDRHQRFNVGAVGDMVRRSSQGGFVRSDASVPQGILRPGAKGREVLNAYENAGGDMNAARDALAMQARLKAIKPDGTLNPDALSRFRRDYGRALSHPAMHSLNQALSTAEGAERAVGDAATRAKEALIAHDQQAAAQILNAQQVGRQFRSTVAGQFAKADAPDDVVRQVGALFSNSNATSRFAQLAALTKGNQAAIDGVRRAIVQHMEMRLVSNTEAGTSSQGKISADAFQTFMRQNRSALRQFFTENEVNTMDLIGKDIQRSLRSRDAIRLAGESNTAGDQEDARKFTLASRIGKAFVVQALSGGTLGILGGESGALTGEIFGVGAAVARDVLASMRLAGINKVDDLVTEAMLHPEVARILMSKVTPENQSRILCGLSHAVTRASASNLAVQANETGYNEPAPSAAWVPPAAQMNVLSTLTR</sequence>
<name>A0A964E1I6_9PROT</name>
<proteinExistence type="predicted"/>
<feature type="compositionally biased region" description="Polar residues" evidence="1">
    <location>
        <begin position="507"/>
        <end position="525"/>
    </location>
</feature>
<feature type="compositionally biased region" description="Gly residues" evidence="1">
    <location>
        <begin position="533"/>
        <end position="542"/>
    </location>
</feature>
<reference evidence="2" key="1">
    <citation type="journal article" date="2021" name="Microorganisms">
        <title>Acidisoma silvae sp. nov. and Acidisomacellulosilytica sp. nov., Two Acidophilic Bacteria Isolated from Decaying Wood, Hydrolyzing Cellulose and Producing Poly-3-hydroxybutyrate.</title>
        <authorList>
            <person name="Mieszkin S."/>
            <person name="Pouder E."/>
            <person name="Uroz S."/>
            <person name="Simon-Colin C."/>
            <person name="Alain K."/>
        </authorList>
    </citation>
    <scope>NUCLEOTIDE SEQUENCE</scope>
    <source>
        <strain evidence="2">HW T2.11</strain>
    </source>
</reference>
<evidence type="ECO:0000256" key="1">
    <source>
        <dbReference type="SAM" id="MobiDB-lite"/>
    </source>
</evidence>
<evidence type="ECO:0000313" key="3">
    <source>
        <dbReference type="Proteomes" id="UP000708298"/>
    </source>
</evidence>
<dbReference type="EMBL" id="JAESVB010000028">
    <property type="protein sequence ID" value="MCB8878282.1"/>
    <property type="molecule type" value="Genomic_DNA"/>
</dbReference>
<organism evidence="2 3">
    <name type="scientific">Acidisoma silvae</name>
    <dbReference type="NCBI Taxonomy" id="2802396"/>
    <lineage>
        <taxon>Bacteria</taxon>
        <taxon>Pseudomonadati</taxon>
        <taxon>Pseudomonadota</taxon>
        <taxon>Alphaproteobacteria</taxon>
        <taxon>Acetobacterales</taxon>
        <taxon>Acidocellaceae</taxon>
        <taxon>Acidisoma</taxon>
    </lineage>
</organism>
<dbReference type="RefSeq" id="WP_227323930.1">
    <property type="nucleotide sequence ID" value="NZ_JAESVB010000028.1"/>
</dbReference>
<protein>
    <submittedName>
        <fullName evidence="2">Uncharacterized protein</fullName>
    </submittedName>
</protein>
<gene>
    <name evidence="2" type="ORF">ASILVAE211_24095</name>
</gene>
<evidence type="ECO:0000313" key="2">
    <source>
        <dbReference type="EMBL" id="MCB8878282.1"/>
    </source>
</evidence>
<comment type="caution">
    <text evidence="2">The sequence shown here is derived from an EMBL/GenBank/DDBJ whole genome shotgun (WGS) entry which is preliminary data.</text>
</comment>
<accession>A0A964E1I6</accession>
<keyword evidence="3" id="KW-1185">Reference proteome</keyword>
<feature type="region of interest" description="Disordered" evidence="1">
    <location>
        <begin position="503"/>
        <end position="569"/>
    </location>
</feature>
<reference evidence="2" key="2">
    <citation type="submission" date="2021-01" db="EMBL/GenBank/DDBJ databases">
        <authorList>
            <person name="Mieszkin S."/>
            <person name="Pouder E."/>
            <person name="Alain K."/>
        </authorList>
    </citation>
    <scope>NUCLEOTIDE SEQUENCE</scope>
    <source>
        <strain evidence="2">HW T2.11</strain>
    </source>
</reference>
<dbReference type="AlphaFoldDB" id="A0A964E1I6"/>
<dbReference type="Proteomes" id="UP000708298">
    <property type="component" value="Unassembled WGS sequence"/>
</dbReference>